<evidence type="ECO:0000259" key="7">
    <source>
        <dbReference type="Pfam" id="PF00884"/>
    </source>
</evidence>
<evidence type="ECO:0000313" key="8">
    <source>
        <dbReference type="EMBL" id="EPE03067.1"/>
    </source>
</evidence>
<dbReference type="Pfam" id="PF00884">
    <property type="entry name" value="Sulfatase"/>
    <property type="match status" value="1"/>
</dbReference>
<dbReference type="EMBL" id="KE148171">
    <property type="protein sequence ID" value="EPE03067.1"/>
    <property type="molecule type" value="Genomic_DNA"/>
</dbReference>
<keyword evidence="9" id="KW-1185">Reference proteome</keyword>
<dbReference type="OrthoDB" id="103349at2759"/>
<dbReference type="InterPro" id="IPR000917">
    <property type="entry name" value="Sulfatase_N"/>
</dbReference>
<evidence type="ECO:0000256" key="5">
    <source>
        <dbReference type="ARBA" id="ARBA00022801"/>
    </source>
</evidence>
<dbReference type="eggNOG" id="KOG3867">
    <property type="taxonomic scope" value="Eukaryota"/>
</dbReference>
<keyword evidence="6" id="KW-0106">Calcium</keyword>
<evidence type="ECO:0000256" key="4">
    <source>
        <dbReference type="ARBA" id="ARBA00022729"/>
    </source>
</evidence>
<evidence type="ECO:0000256" key="6">
    <source>
        <dbReference type="ARBA" id="ARBA00022837"/>
    </source>
</evidence>
<keyword evidence="3" id="KW-0479">Metal-binding</keyword>
<comment type="similarity">
    <text evidence="2">Belongs to the sulfatase family.</text>
</comment>
<gene>
    <name evidence="8" type="ORF">F503_08681</name>
</gene>
<dbReference type="Gene3D" id="3.40.720.10">
    <property type="entry name" value="Alkaline Phosphatase, subunit A"/>
    <property type="match status" value="2"/>
</dbReference>
<dbReference type="GO" id="GO:0004065">
    <property type="term" value="F:arylsulfatase activity"/>
    <property type="evidence" value="ECO:0007669"/>
    <property type="project" value="TreeGrafter"/>
</dbReference>
<dbReference type="SUPFAM" id="SSF53649">
    <property type="entry name" value="Alkaline phosphatase-like"/>
    <property type="match status" value="1"/>
</dbReference>
<protein>
    <submittedName>
        <fullName evidence="8">Putative sulfatase</fullName>
    </submittedName>
</protein>
<name>S3BRL9_OPHP1</name>
<dbReference type="OMA" id="MAHFASW"/>
<dbReference type="PANTHER" id="PTHR42693">
    <property type="entry name" value="ARYLSULFATASE FAMILY MEMBER"/>
    <property type="match status" value="1"/>
</dbReference>
<accession>S3BRL9</accession>
<dbReference type="STRING" id="1262450.S3BRL9"/>
<dbReference type="Proteomes" id="UP000016923">
    <property type="component" value="Unassembled WGS sequence"/>
</dbReference>
<dbReference type="Gene3D" id="3.30.1120.10">
    <property type="match status" value="1"/>
</dbReference>
<dbReference type="HOGENOM" id="CLU_1082203_0_0_1"/>
<keyword evidence="4" id="KW-0732">Signal</keyword>
<feature type="domain" description="Sulfatase N-terminal" evidence="7">
    <location>
        <begin position="92"/>
        <end position="141"/>
    </location>
</feature>
<dbReference type="VEuPathDB" id="FungiDB:F503_08681"/>
<dbReference type="PANTHER" id="PTHR42693:SF42">
    <property type="entry name" value="ARYLSULFATASE G"/>
    <property type="match status" value="1"/>
</dbReference>
<evidence type="ECO:0000313" key="9">
    <source>
        <dbReference type="Proteomes" id="UP000016923"/>
    </source>
</evidence>
<dbReference type="AlphaFoldDB" id="S3BRL9"/>
<organism evidence="8 9">
    <name type="scientific">Ophiostoma piceae (strain UAMH 11346)</name>
    <name type="common">Sap stain fungus</name>
    <dbReference type="NCBI Taxonomy" id="1262450"/>
    <lineage>
        <taxon>Eukaryota</taxon>
        <taxon>Fungi</taxon>
        <taxon>Dikarya</taxon>
        <taxon>Ascomycota</taxon>
        <taxon>Pezizomycotina</taxon>
        <taxon>Sordariomycetes</taxon>
        <taxon>Sordariomycetidae</taxon>
        <taxon>Ophiostomatales</taxon>
        <taxon>Ophiostomataceae</taxon>
        <taxon>Ophiostoma</taxon>
    </lineage>
</organism>
<dbReference type="InterPro" id="IPR050738">
    <property type="entry name" value="Sulfatase"/>
</dbReference>
<keyword evidence="5" id="KW-0378">Hydrolase</keyword>
<dbReference type="InterPro" id="IPR017850">
    <property type="entry name" value="Alkaline_phosphatase_core_sf"/>
</dbReference>
<reference evidence="8 9" key="1">
    <citation type="journal article" date="2013" name="BMC Genomics">
        <title>The genome and transcriptome of the pine saprophyte Ophiostoma piceae, and a comparison with the bark beetle-associated pine pathogen Grosmannia clavigera.</title>
        <authorList>
            <person name="Haridas S."/>
            <person name="Wang Y."/>
            <person name="Lim L."/>
            <person name="Massoumi Alamouti S."/>
            <person name="Jackman S."/>
            <person name="Docking R."/>
            <person name="Robertson G."/>
            <person name="Birol I."/>
            <person name="Bohlmann J."/>
            <person name="Breuil C."/>
        </authorList>
    </citation>
    <scope>NUCLEOTIDE SEQUENCE [LARGE SCALE GENOMIC DNA]</scope>
    <source>
        <strain evidence="8 9">UAMH 11346</strain>
    </source>
</reference>
<evidence type="ECO:0000256" key="2">
    <source>
        <dbReference type="ARBA" id="ARBA00008779"/>
    </source>
</evidence>
<sequence>MKGAAGKKSENEFVYDLEKRRLIDEMLVSKDWLSRQVAAEKPYFLYHPFINLHFPTLPHKNFTGRTDQGEFSDSMVELDHRVGQLLGHLDELGTGTYRTAMEGSLRVPFIIQWPGKVPEGVKSNEIVHVTDLFTTILSVIGSTLPLDRPIDGIYQTNFFRDPSTKSERKGFLFYIKDGLRVIKWSDWKLHLAYEPKVNQSSGKLELPYLFNIVRGPKEETDMAHFASWVLQPMYRLRAELEKSLKYDPAPPDPQKEI</sequence>
<comment type="cofactor">
    <cofactor evidence="1">
        <name>Ca(2+)</name>
        <dbReference type="ChEBI" id="CHEBI:29108"/>
    </cofactor>
</comment>
<evidence type="ECO:0000256" key="1">
    <source>
        <dbReference type="ARBA" id="ARBA00001913"/>
    </source>
</evidence>
<dbReference type="GO" id="GO:0046872">
    <property type="term" value="F:metal ion binding"/>
    <property type="evidence" value="ECO:0007669"/>
    <property type="project" value="UniProtKB-KW"/>
</dbReference>
<evidence type="ECO:0000256" key="3">
    <source>
        <dbReference type="ARBA" id="ARBA00022723"/>
    </source>
</evidence>
<proteinExistence type="inferred from homology"/>